<gene>
    <name evidence="6" type="primary">LOC106180003</name>
</gene>
<feature type="chain" id="PRO_5010262743" evidence="4">
    <location>
        <begin position="26"/>
        <end position="131"/>
    </location>
</feature>
<accession>A0A1S3K9X6</accession>
<dbReference type="Pfam" id="PF17064">
    <property type="entry name" value="QVR"/>
    <property type="match status" value="1"/>
</dbReference>
<proteinExistence type="predicted"/>
<dbReference type="InParanoid" id="A0A1S3K9X6"/>
<evidence type="ECO:0000313" key="5">
    <source>
        <dbReference type="Proteomes" id="UP000085678"/>
    </source>
</evidence>
<keyword evidence="3" id="KW-0812">Transmembrane</keyword>
<dbReference type="InterPro" id="IPR031424">
    <property type="entry name" value="QVR-like"/>
</dbReference>
<evidence type="ECO:0000256" key="4">
    <source>
        <dbReference type="SAM" id="SignalP"/>
    </source>
</evidence>
<keyword evidence="3" id="KW-0472">Membrane</keyword>
<dbReference type="GO" id="GO:0032222">
    <property type="term" value="P:regulation of synaptic transmission, cholinergic"/>
    <property type="evidence" value="ECO:0007669"/>
    <property type="project" value="InterPro"/>
</dbReference>
<reference evidence="6" key="1">
    <citation type="submission" date="2025-08" db="UniProtKB">
        <authorList>
            <consortium name="RefSeq"/>
        </authorList>
    </citation>
    <scope>IDENTIFICATION</scope>
    <source>
        <tissue evidence="6">Gonads</tissue>
    </source>
</reference>
<organism evidence="5 6">
    <name type="scientific">Lingula anatina</name>
    <name type="common">Brachiopod</name>
    <name type="synonym">Lingula unguis</name>
    <dbReference type="NCBI Taxonomy" id="7574"/>
    <lineage>
        <taxon>Eukaryota</taxon>
        <taxon>Metazoa</taxon>
        <taxon>Spiralia</taxon>
        <taxon>Lophotrochozoa</taxon>
        <taxon>Brachiopoda</taxon>
        <taxon>Linguliformea</taxon>
        <taxon>Lingulata</taxon>
        <taxon>Lingulida</taxon>
        <taxon>Linguloidea</taxon>
        <taxon>Lingulidae</taxon>
        <taxon>Lingula</taxon>
    </lineage>
</organism>
<name>A0A1S3K9X6_LINAN</name>
<evidence type="ECO:0000256" key="1">
    <source>
        <dbReference type="ARBA" id="ARBA00022729"/>
    </source>
</evidence>
<keyword evidence="3" id="KW-1133">Transmembrane helix</keyword>
<evidence type="ECO:0000313" key="6">
    <source>
        <dbReference type="RefSeq" id="XP_013419302.1"/>
    </source>
</evidence>
<dbReference type="Proteomes" id="UP000085678">
    <property type="component" value="Unplaced"/>
</dbReference>
<keyword evidence="1 4" id="KW-0732">Signal</keyword>
<keyword evidence="2" id="KW-0325">Glycoprotein</keyword>
<keyword evidence="5" id="KW-1185">Reference proteome</keyword>
<protein>
    <submittedName>
        <fullName evidence="6">Uncharacterized protein LOC106180003</fullName>
    </submittedName>
</protein>
<dbReference type="GeneID" id="106180003"/>
<dbReference type="AlphaFoldDB" id="A0A1S3K9X6"/>
<dbReference type="GO" id="GO:0030431">
    <property type="term" value="P:sleep"/>
    <property type="evidence" value="ECO:0007669"/>
    <property type="project" value="InterPro"/>
</dbReference>
<dbReference type="InterPro" id="IPR050975">
    <property type="entry name" value="Sleep_regulator"/>
</dbReference>
<dbReference type="RefSeq" id="XP_013419302.1">
    <property type="nucleotide sequence ID" value="XM_013563848.2"/>
</dbReference>
<dbReference type="KEGG" id="lak:106180003"/>
<dbReference type="PANTHER" id="PTHR33562:SF20">
    <property type="entry name" value="PROTEIN QUIVER"/>
    <property type="match status" value="1"/>
</dbReference>
<sequence>MGTYKMKTWMISLVFMVLYVHTAAAVKCYKCSPTNSFCKDPYYPNLIDTGDETLLCEYGCAKLVSADGVTRGCSHNEKPICAKVNTAGGEKAACICNSDLCNAATHPQPATLLAVLMFTAICFTMYLKMYS</sequence>
<feature type="signal peptide" evidence="4">
    <location>
        <begin position="1"/>
        <end position="25"/>
    </location>
</feature>
<feature type="transmembrane region" description="Helical" evidence="3">
    <location>
        <begin position="110"/>
        <end position="127"/>
    </location>
</feature>
<evidence type="ECO:0000256" key="2">
    <source>
        <dbReference type="ARBA" id="ARBA00023180"/>
    </source>
</evidence>
<evidence type="ECO:0000256" key="3">
    <source>
        <dbReference type="SAM" id="Phobius"/>
    </source>
</evidence>
<dbReference type="PANTHER" id="PTHR33562">
    <property type="entry name" value="ATILLA, ISOFORM B-RELATED-RELATED"/>
    <property type="match status" value="1"/>
</dbReference>